<dbReference type="SUPFAM" id="SSF117916">
    <property type="entry name" value="Fe-S cluster assembly (FSCA) domain-like"/>
    <property type="match status" value="1"/>
</dbReference>
<dbReference type="InterPro" id="IPR001075">
    <property type="entry name" value="NIF_FeS_clus_asmbl_NifU_C"/>
</dbReference>
<dbReference type="PANTHER" id="PTHR11178:SF51">
    <property type="entry name" value="FE_S BIOGENESIS PROTEIN NFUA"/>
    <property type="match status" value="1"/>
</dbReference>
<dbReference type="InterPro" id="IPR035903">
    <property type="entry name" value="HesB-like_dom_sf"/>
</dbReference>
<feature type="domain" description="NIF system FeS cluster assembly NifU C-terminal" evidence="1">
    <location>
        <begin position="141"/>
        <end position="208"/>
    </location>
</feature>
<protein>
    <submittedName>
        <fullName evidence="3">Unannotated protein</fullName>
    </submittedName>
</protein>
<evidence type="ECO:0000313" key="4">
    <source>
        <dbReference type="EMBL" id="CAB5055114.1"/>
    </source>
</evidence>
<dbReference type="EMBL" id="CAFBLR010000267">
    <property type="protein sequence ID" value="CAB4885968.1"/>
    <property type="molecule type" value="Genomic_DNA"/>
</dbReference>
<dbReference type="Pfam" id="PF01106">
    <property type="entry name" value="NifU"/>
    <property type="match status" value="1"/>
</dbReference>
<evidence type="ECO:0000313" key="3">
    <source>
        <dbReference type="EMBL" id="CAB4885968.1"/>
    </source>
</evidence>
<dbReference type="SUPFAM" id="SSF89360">
    <property type="entry name" value="HesB-like domain"/>
    <property type="match status" value="1"/>
</dbReference>
<dbReference type="GO" id="GO:0016226">
    <property type="term" value="P:iron-sulfur cluster assembly"/>
    <property type="evidence" value="ECO:0007669"/>
    <property type="project" value="InterPro"/>
</dbReference>
<dbReference type="EMBL" id="CAFBQP010000010">
    <property type="protein sequence ID" value="CAB5055114.1"/>
    <property type="molecule type" value="Genomic_DNA"/>
</dbReference>
<dbReference type="Gene3D" id="3.30.300.130">
    <property type="entry name" value="Fe-S cluster assembly (FSCA)"/>
    <property type="match status" value="1"/>
</dbReference>
<dbReference type="GO" id="GO:0005506">
    <property type="term" value="F:iron ion binding"/>
    <property type="evidence" value="ECO:0007669"/>
    <property type="project" value="InterPro"/>
</dbReference>
<dbReference type="EMBL" id="CAEZYY010000008">
    <property type="protein sequence ID" value="CAB4748255.1"/>
    <property type="molecule type" value="Genomic_DNA"/>
</dbReference>
<sequence length="222" mass="23512">MTTPGSISPLAAGIQSPLAPSVPASLPIIEITEVAHDKLMSLRSDEDDAERLGLRLEIAGEGGDTFQYDLSFDEFTKAAFTDEVRTHNGLKVIVPGRDVDKLQGAVLDYAESTGLIIRNPNKPAAVRIEGLTHGDALSAEIEALVATEINPALSAHGGFVEFVGHDGDGAAYMRMGGGCHGCSMSRTTMMEGVQRSLVEQLASITKVVDVTDHATGENPYYS</sequence>
<dbReference type="Gene3D" id="2.60.300.12">
    <property type="entry name" value="HesB-like domain"/>
    <property type="match status" value="1"/>
</dbReference>
<accession>A0A6J7EWT0</accession>
<reference evidence="3" key="1">
    <citation type="submission" date="2020-05" db="EMBL/GenBank/DDBJ databases">
        <authorList>
            <person name="Chiriac C."/>
            <person name="Salcher M."/>
            <person name="Ghai R."/>
            <person name="Kavagutti S V."/>
        </authorList>
    </citation>
    <scope>NUCLEOTIDE SEQUENCE</scope>
</reference>
<dbReference type="GO" id="GO:0051536">
    <property type="term" value="F:iron-sulfur cluster binding"/>
    <property type="evidence" value="ECO:0007669"/>
    <property type="project" value="InterPro"/>
</dbReference>
<evidence type="ECO:0000313" key="2">
    <source>
        <dbReference type="EMBL" id="CAB4748255.1"/>
    </source>
</evidence>
<evidence type="ECO:0000259" key="1">
    <source>
        <dbReference type="Pfam" id="PF01106"/>
    </source>
</evidence>
<dbReference type="PANTHER" id="PTHR11178">
    <property type="entry name" value="IRON-SULFUR CLUSTER SCAFFOLD PROTEIN NFU-RELATED"/>
    <property type="match status" value="1"/>
</dbReference>
<proteinExistence type="predicted"/>
<organism evidence="3">
    <name type="scientific">freshwater metagenome</name>
    <dbReference type="NCBI Taxonomy" id="449393"/>
    <lineage>
        <taxon>unclassified sequences</taxon>
        <taxon>metagenomes</taxon>
        <taxon>ecological metagenomes</taxon>
    </lineage>
</organism>
<name>A0A6J7EWT0_9ZZZZ</name>
<dbReference type="AlphaFoldDB" id="A0A6J7EWT0"/>
<gene>
    <name evidence="2" type="ORF">UFOPK2806_00851</name>
    <name evidence="3" type="ORF">UFOPK3417_01943</name>
    <name evidence="4" type="ORF">UFOPK4306_00384</name>
</gene>
<dbReference type="InterPro" id="IPR034904">
    <property type="entry name" value="FSCA_dom_sf"/>
</dbReference>